<gene>
    <name evidence="1" type="ORF">Q604_UNBC01202G0001</name>
</gene>
<organism evidence="1">
    <name type="scientific">human gut metagenome</name>
    <dbReference type="NCBI Taxonomy" id="408170"/>
    <lineage>
        <taxon>unclassified sequences</taxon>
        <taxon>metagenomes</taxon>
        <taxon>organismal metagenomes</taxon>
    </lineage>
</organism>
<dbReference type="EMBL" id="AZMM01001202">
    <property type="protein sequence ID" value="ETJ44796.1"/>
    <property type="molecule type" value="Genomic_DNA"/>
</dbReference>
<reference evidence="1" key="1">
    <citation type="submission" date="2013-12" db="EMBL/GenBank/DDBJ databases">
        <title>A Varibaculum cambriense genome reconstructed from a premature infant gut community with otherwise low bacterial novelty that shifts toward anaerobic metabolism during the third week of life.</title>
        <authorList>
            <person name="Brown C.T."/>
            <person name="Sharon I."/>
            <person name="Thomas B.C."/>
            <person name="Castelle C.J."/>
            <person name="Morowitz M.J."/>
            <person name="Banfield J.F."/>
        </authorList>
    </citation>
    <scope>NUCLEOTIDE SEQUENCE</scope>
</reference>
<proteinExistence type="predicted"/>
<comment type="caution">
    <text evidence="1">The sequence shown here is derived from an EMBL/GenBank/DDBJ whole genome shotgun (WGS) entry which is preliminary data.</text>
</comment>
<protein>
    <submittedName>
        <fullName evidence="1">Uncharacterized protein</fullName>
    </submittedName>
</protein>
<accession>W1YR75</accession>
<evidence type="ECO:0000313" key="1">
    <source>
        <dbReference type="EMBL" id="ETJ44796.1"/>
    </source>
</evidence>
<dbReference type="AlphaFoldDB" id="W1YR75"/>
<feature type="non-terminal residue" evidence="1">
    <location>
        <position position="1"/>
    </location>
</feature>
<sequence>NEGKWVRTGKPLPGFGMLSDMAAK</sequence>
<name>W1YR75_9ZZZZ</name>